<dbReference type="InterPro" id="IPR003598">
    <property type="entry name" value="Ig_sub2"/>
</dbReference>
<feature type="compositionally biased region" description="Low complexity" evidence="5">
    <location>
        <begin position="475"/>
        <end position="522"/>
    </location>
</feature>
<feature type="chain" id="PRO_5047079315" evidence="6">
    <location>
        <begin position="24"/>
        <end position="693"/>
    </location>
</feature>
<feature type="domain" description="Ig-like" evidence="7">
    <location>
        <begin position="306"/>
        <end position="386"/>
    </location>
</feature>
<dbReference type="SUPFAM" id="SSF48726">
    <property type="entry name" value="Immunoglobulin"/>
    <property type="match status" value="2"/>
</dbReference>
<dbReference type="Pfam" id="PF13927">
    <property type="entry name" value="Ig_3"/>
    <property type="match status" value="2"/>
</dbReference>
<dbReference type="SUPFAM" id="SSF57302">
    <property type="entry name" value="Snake toxin-like"/>
    <property type="match status" value="1"/>
</dbReference>
<feature type="signal peptide" evidence="6">
    <location>
        <begin position="1"/>
        <end position="23"/>
    </location>
</feature>
<dbReference type="InterPro" id="IPR036179">
    <property type="entry name" value="Ig-like_dom_sf"/>
</dbReference>
<keyword evidence="4" id="KW-0393">Immunoglobulin domain</keyword>
<evidence type="ECO:0000256" key="2">
    <source>
        <dbReference type="ARBA" id="ARBA00023157"/>
    </source>
</evidence>
<sequence length="693" mass="73996">MVAPAAAFTVLLLSIIHWSPASAVGPWCFACADAFHPAICLNVVQCGEHESCITEKRVSNNGGDLYTTGCKATADCVKRVKKRAVDRALLCSECCDGTLCNVEGCGATKIRDPGRKFCLNCGFVQHPKDCDTVEHCSQDQQCSMSLQKKLGLNFYQLDCQPTTSCPAATATLASNNAFCCDDDLCNSNDLGVDPSTYTTTPKPSPGPATASFDDPVYTYNVTHVPGETMDLVCHVRGGPAPTVTWTFSNDTTTFDIKTGFKRDASGDSILSVPTPGKSDSGQYTCTADNKLGPKVSDSLNVTVLVPPFIQGPLNQSLTIDLRNDINLPCDVAQDNSTKVRWHVPSNVKSYRVNNDSSLTVYNVHEENEGPYSCTAENSEGRTEKLYMMYINGTQTATVPSCTCPTTTPVTCPPPSALGSLTTSLGSTSSKTRTALRATTMTTPATTVTSPTTTVTSPATTVTTPATTVTTPATTVTTPATTMTSPPTTSTSTRTTPSTTTPRSTPTNTHTPTTTVVTSTGTPGNPVYNQFQDIKANSVNILQCPVSRGTTVTWRRKIEDYDHSSTYYSSDRNVLTINSQLSVSLKMTGVYECLEGGVVRGQFVIYNRSQNTTCAERFGDRSTTKGVVLQAKCGNCGNNNGLNPAKLLTINDLICENAIHKGAIFPLGGNVTYIIKDRGVVEILRQNGQAILIP</sequence>
<dbReference type="InterPro" id="IPR003599">
    <property type="entry name" value="Ig_sub"/>
</dbReference>
<dbReference type="RefSeq" id="XP_005104514.1">
    <property type="nucleotide sequence ID" value="XM_005104457.3"/>
</dbReference>
<proteinExistence type="predicted"/>
<dbReference type="PANTHER" id="PTHR44337:SF8">
    <property type="entry name" value="IMMUNOGLOBULIN SUBTYPE DOMAIN-CONTAINING PROTEIN"/>
    <property type="match status" value="1"/>
</dbReference>
<dbReference type="Proteomes" id="UP000694888">
    <property type="component" value="Unplaced"/>
</dbReference>
<evidence type="ECO:0000313" key="9">
    <source>
        <dbReference type="RefSeq" id="XP_005104514.1"/>
    </source>
</evidence>
<name>A0ABM0JYH4_APLCA</name>
<dbReference type="InterPro" id="IPR007110">
    <property type="entry name" value="Ig-like_dom"/>
</dbReference>
<keyword evidence="8" id="KW-1185">Reference proteome</keyword>
<dbReference type="InterPro" id="IPR045860">
    <property type="entry name" value="Snake_toxin-like_sf"/>
</dbReference>
<dbReference type="SMART" id="SM00408">
    <property type="entry name" value="IGc2"/>
    <property type="match status" value="2"/>
</dbReference>
<feature type="domain" description="Ig-like" evidence="7">
    <location>
        <begin position="511"/>
        <end position="592"/>
    </location>
</feature>
<feature type="domain" description="Ig-like" evidence="7">
    <location>
        <begin position="207"/>
        <end position="302"/>
    </location>
</feature>
<dbReference type="PANTHER" id="PTHR44337">
    <property type="entry name" value="CARCINOEMBRYONIC ANTIGEN-RELATED CELL ADHESION MOLECULE 8"/>
    <property type="match status" value="1"/>
</dbReference>
<reference evidence="9" key="1">
    <citation type="submission" date="2025-08" db="UniProtKB">
        <authorList>
            <consortium name="RefSeq"/>
        </authorList>
    </citation>
    <scope>IDENTIFICATION</scope>
</reference>
<evidence type="ECO:0000313" key="8">
    <source>
        <dbReference type="Proteomes" id="UP000694888"/>
    </source>
</evidence>
<evidence type="ECO:0000256" key="6">
    <source>
        <dbReference type="SAM" id="SignalP"/>
    </source>
</evidence>
<evidence type="ECO:0000256" key="5">
    <source>
        <dbReference type="SAM" id="MobiDB-lite"/>
    </source>
</evidence>
<evidence type="ECO:0000256" key="3">
    <source>
        <dbReference type="ARBA" id="ARBA00023180"/>
    </source>
</evidence>
<dbReference type="GeneID" id="101848904"/>
<protein>
    <submittedName>
        <fullName evidence="9">Mucin-2-like</fullName>
    </submittedName>
</protein>
<dbReference type="Gene3D" id="2.60.40.10">
    <property type="entry name" value="Immunoglobulins"/>
    <property type="match status" value="2"/>
</dbReference>
<keyword evidence="2" id="KW-1015">Disulfide bond</keyword>
<dbReference type="InterPro" id="IPR013783">
    <property type="entry name" value="Ig-like_fold"/>
</dbReference>
<evidence type="ECO:0000256" key="4">
    <source>
        <dbReference type="ARBA" id="ARBA00023319"/>
    </source>
</evidence>
<organism evidence="8 9">
    <name type="scientific">Aplysia californica</name>
    <name type="common">California sea hare</name>
    <dbReference type="NCBI Taxonomy" id="6500"/>
    <lineage>
        <taxon>Eukaryota</taxon>
        <taxon>Metazoa</taxon>
        <taxon>Spiralia</taxon>
        <taxon>Lophotrochozoa</taxon>
        <taxon>Mollusca</taxon>
        <taxon>Gastropoda</taxon>
        <taxon>Heterobranchia</taxon>
        <taxon>Euthyneura</taxon>
        <taxon>Tectipleura</taxon>
        <taxon>Aplysiida</taxon>
        <taxon>Aplysioidea</taxon>
        <taxon>Aplysiidae</taxon>
        <taxon>Aplysia</taxon>
    </lineage>
</organism>
<evidence type="ECO:0000256" key="1">
    <source>
        <dbReference type="ARBA" id="ARBA00022729"/>
    </source>
</evidence>
<dbReference type="SMART" id="SM00409">
    <property type="entry name" value="IG"/>
    <property type="match status" value="2"/>
</dbReference>
<keyword evidence="1 6" id="KW-0732">Signal</keyword>
<dbReference type="PROSITE" id="PS50835">
    <property type="entry name" value="IG_LIKE"/>
    <property type="match status" value="3"/>
</dbReference>
<accession>A0ABM0JYH4</accession>
<keyword evidence="3" id="KW-0325">Glycoprotein</keyword>
<dbReference type="InterPro" id="IPR052598">
    <property type="entry name" value="IgSF_CEA-related"/>
</dbReference>
<gene>
    <name evidence="9" type="primary">LOC101848904</name>
</gene>
<evidence type="ECO:0000259" key="7">
    <source>
        <dbReference type="PROSITE" id="PS50835"/>
    </source>
</evidence>
<feature type="region of interest" description="Disordered" evidence="5">
    <location>
        <begin position="475"/>
        <end position="523"/>
    </location>
</feature>